<dbReference type="Proteomes" id="UP000245207">
    <property type="component" value="Unassembled WGS sequence"/>
</dbReference>
<evidence type="ECO:0000313" key="3">
    <source>
        <dbReference type="Proteomes" id="UP000245207"/>
    </source>
</evidence>
<dbReference type="Gene3D" id="1.20.1280.50">
    <property type="match status" value="1"/>
</dbReference>
<gene>
    <name evidence="2" type="ORF">CTI12_AA003510</name>
</gene>
<dbReference type="InterPro" id="IPR055411">
    <property type="entry name" value="LRR_FXL15/At3g58940/PEG3-like"/>
</dbReference>
<dbReference type="SUPFAM" id="SSF81383">
    <property type="entry name" value="F-box domain"/>
    <property type="match status" value="1"/>
</dbReference>
<proteinExistence type="predicted"/>
<reference evidence="2 3" key="1">
    <citation type="journal article" date="2018" name="Mol. Plant">
        <title>The genome of Artemisia annua provides insight into the evolution of Asteraceae family and artemisinin biosynthesis.</title>
        <authorList>
            <person name="Shen Q."/>
            <person name="Zhang L."/>
            <person name="Liao Z."/>
            <person name="Wang S."/>
            <person name="Yan T."/>
            <person name="Shi P."/>
            <person name="Liu M."/>
            <person name="Fu X."/>
            <person name="Pan Q."/>
            <person name="Wang Y."/>
            <person name="Lv Z."/>
            <person name="Lu X."/>
            <person name="Zhang F."/>
            <person name="Jiang W."/>
            <person name="Ma Y."/>
            <person name="Chen M."/>
            <person name="Hao X."/>
            <person name="Li L."/>
            <person name="Tang Y."/>
            <person name="Lv G."/>
            <person name="Zhou Y."/>
            <person name="Sun X."/>
            <person name="Brodelius P.E."/>
            <person name="Rose J.K.C."/>
            <person name="Tang K."/>
        </authorList>
    </citation>
    <scope>NUCLEOTIDE SEQUENCE [LARGE SCALE GENOMIC DNA]</scope>
    <source>
        <strain evidence="3">cv. Huhao1</strain>
        <tissue evidence="2">Leaf</tissue>
    </source>
</reference>
<dbReference type="InterPro" id="IPR006566">
    <property type="entry name" value="FBD"/>
</dbReference>
<dbReference type="EMBL" id="PKPP01000006">
    <property type="protein sequence ID" value="PWA99798.1"/>
    <property type="molecule type" value="Genomic_DNA"/>
</dbReference>
<dbReference type="Pfam" id="PF00646">
    <property type="entry name" value="F-box"/>
    <property type="match status" value="1"/>
</dbReference>
<dbReference type="PROSITE" id="PS50181">
    <property type="entry name" value="FBOX"/>
    <property type="match status" value="1"/>
</dbReference>
<dbReference type="Gene3D" id="3.80.10.10">
    <property type="entry name" value="Ribonuclease Inhibitor"/>
    <property type="match status" value="1"/>
</dbReference>
<organism evidence="2 3">
    <name type="scientific">Artemisia annua</name>
    <name type="common">Sweet wormwood</name>
    <dbReference type="NCBI Taxonomy" id="35608"/>
    <lineage>
        <taxon>Eukaryota</taxon>
        <taxon>Viridiplantae</taxon>
        <taxon>Streptophyta</taxon>
        <taxon>Embryophyta</taxon>
        <taxon>Tracheophyta</taxon>
        <taxon>Spermatophyta</taxon>
        <taxon>Magnoliopsida</taxon>
        <taxon>eudicotyledons</taxon>
        <taxon>Gunneridae</taxon>
        <taxon>Pentapetalae</taxon>
        <taxon>asterids</taxon>
        <taxon>campanulids</taxon>
        <taxon>Asterales</taxon>
        <taxon>Asteraceae</taxon>
        <taxon>Asteroideae</taxon>
        <taxon>Anthemideae</taxon>
        <taxon>Artemisiinae</taxon>
        <taxon>Artemisia</taxon>
    </lineage>
</organism>
<name>A0A2U1QP86_ARTAN</name>
<dbReference type="PANTHER" id="PTHR31900:SF31">
    <property type="entry name" value="F-BOX_LRR-REPEAT PROTEIN 13-LIKE"/>
    <property type="match status" value="1"/>
</dbReference>
<dbReference type="PANTHER" id="PTHR31900">
    <property type="entry name" value="F-BOX/RNI SUPERFAMILY PROTEIN-RELATED"/>
    <property type="match status" value="1"/>
</dbReference>
<evidence type="ECO:0000259" key="1">
    <source>
        <dbReference type="PROSITE" id="PS50181"/>
    </source>
</evidence>
<dbReference type="InterPro" id="IPR050232">
    <property type="entry name" value="FBL13/AtMIF1-like"/>
</dbReference>
<sequence length="430" mass="50036">MTSRSNIVDRLSSLPEEILSHILSLMPTKFAMRTSVLSKRWRHTWNLVHNLDFDDNHPFPELDRFTEFVDRVFDLCKTTQVKIFRLNFFRFYIPESIVSKWINKALGLNVCEIDVRVRHLELPLSLFNVETLTKLTLHFTFLHCPFLDLQSSVNLPCVKNLEIVILNEPCEYVFKVIHGCPKLESLSLRIRWWNHEEDYSLKLPTLKRLELSISESTSLINKVVVNVPNLEYLLVDGILCSHLVIENLSSLVKAKMSCEVHHDHPEVELLKGISEAESLILAFKSCNSIEDRRYLPQFPNLKLLEVKGYVGHGYQLIHQILKSGSELEDLCIEKPRGGHWKEPERTCMLMNLKTIKYTETRGYDLNIEFLKYMLGNLKVLKGLTITCDTMFSEKEEECMRAKLSMFPRASKDCQVHFTRSRIYPTASLFS</sequence>
<dbReference type="SMART" id="SM00256">
    <property type="entry name" value="FBOX"/>
    <property type="match status" value="1"/>
</dbReference>
<dbReference type="AlphaFoldDB" id="A0A2U1QP86"/>
<evidence type="ECO:0000313" key="2">
    <source>
        <dbReference type="EMBL" id="PWA99798.1"/>
    </source>
</evidence>
<dbReference type="InterPro" id="IPR036047">
    <property type="entry name" value="F-box-like_dom_sf"/>
</dbReference>
<keyword evidence="3" id="KW-1185">Reference proteome</keyword>
<dbReference type="STRING" id="35608.A0A2U1QP86"/>
<dbReference type="SUPFAM" id="SSF52047">
    <property type="entry name" value="RNI-like"/>
    <property type="match status" value="1"/>
</dbReference>
<feature type="domain" description="F-box" evidence="1">
    <location>
        <begin position="8"/>
        <end position="62"/>
    </location>
</feature>
<protein>
    <submittedName>
        <fullName evidence="2">FBD-like protein</fullName>
    </submittedName>
</protein>
<comment type="caution">
    <text evidence="2">The sequence shown here is derived from an EMBL/GenBank/DDBJ whole genome shotgun (WGS) entry which is preliminary data.</text>
</comment>
<dbReference type="InterPro" id="IPR001810">
    <property type="entry name" value="F-box_dom"/>
</dbReference>
<accession>A0A2U1QP86</accession>
<dbReference type="InterPro" id="IPR032675">
    <property type="entry name" value="LRR_dom_sf"/>
</dbReference>
<dbReference type="SMART" id="SM00579">
    <property type="entry name" value="FBD"/>
    <property type="match status" value="1"/>
</dbReference>
<dbReference type="InterPro" id="IPR053781">
    <property type="entry name" value="F-box_AtFBL13-like"/>
</dbReference>
<dbReference type="Pfam" id="PF24758">
    <property type="entry name" value="LRR_At5g56370"/>
    <property type="match status" value="1"/>
</dbReference>
<dbReference type="CDD" id="cd22160">
    <property type="entry name" value="F-box_AtFBL13-like"/>
    <property type="match status" value="1"/>
</dbReference>
<dbReference type="OrthoDB" id="612216at2759"/>
<dbReference type="Pfam" id="PF08387">
    <property type="entry name" value="FBD"/>
    <property type="match status" value="1"/>
</dbReference>